<feature type="domain" description="Aminoglycoside phosphotransferase" evidence="1">
    <location>
        <begin position="108"/>
        <end position="285"/>
    </location>
</feature>
<comment type="caution">
    <text evidence="2">The sequence shown here is derived from an EMBL/GenBank/DDBJ whole genome shotgun (WGS) entry which is preliminary data.</text>
</comment>
<dbReference type="EMBL" id="JAAAMV010000031">
    <property type="protein sequence ID" value="NBD27780.1"/>
    <property type="molecule type" value="Genomic_DNA"/>
</dbReference>
<gene>
    <name evidence="2" type="ORF">GT019_28240</name>
</gene>
<evidence type="ECO:0000313" key="3">
    <source>
        <dbReference type="Proteomes" id="UP000665561"/>
    </source>
</evidence>
<dbReference type="RefSeq" id="WP_161746802.1">
    <property type="nucleotide sequence ID" value="NZ_JAAAMV010000031.1"/>
</dbReference>
<name>A0ABW9XYJ7_9BACL</name>
<protein>
    <submittedName>
        <fullName evidence="2">Phosphotransferase</fullName>
    </submittedName>
</protein>
<proteinExistence type="predicted"/>
<reference evidence="2 3" key="1">
    <citation type="submission" date="2020-01" db="EMBL/GenBank/DDBJ databases">
        <title>Paenibacillus soybeanensis sp. nov. isolated from the nodules of soybean (Glycine max(L.) Merr).</title>
        <authorList>
            <person name="Wang H."/>
        </authorList>
    </citation>
    <scope>NUCLEOTIDE SEQUENCE [LARGE SCALE GENOMIC DNA]</scope>
    <source>
        <strain evidence="2 3">T1</strain>
    </source>
</reference>
<organism evidence="2 3">
    <name type="scientific">Paenibacillus glycinis</name>
    <dbReference type="NCBI Taxonomy" id="2697035"/>
    <lineage>
        <taxon>Bacteria</taxon>
        <taxon>Bacillati</taxon>
        <taxon>Bacillota</taxon>
        <taxon>Bacilli</taxon>
        <taxon>Bacillales</taxon>
        <taxon>Paenibacillaceae</taxon>
        <taxon>Paenibacillus</taxon>
    </lineage>
</organism>
<accession>A0ABW9XYJ7</accession>
<evidence type="ECO:0000259" key="1">
    <source>
        <dbReference type="Pfam" id="PF01636"/>
    </source>
</evidence>
<dbReference type="Gene3D" id="3.90.1200.10">
    <property type="match status" value="1"/>
</dbReference>
<keyword evidence="3" id="KW-1185">Reference proteome</keyword>
<dbReference type="Proteomes" id="UP000665561">
    <property type="component" value="Unassembled WGS sequence"/>
</dbReference>
<dbReference type="InterPro" id="IPR011009">
    <property type="entry name" value="Kinase-like_dom_sf"/>
</dbReference>
<dbReference type="InterPro" id="IPR002575">
    <property type="entry name" value="Aminoglycoside_PTrfase"/>
</dbReference>
<evidence type="ECO:0000313" key="2">
    <source>
        <dbReference type="EMBL" id="NBD27780.1"/>
    </source>
</evidence>
<dbReference type="SUPFAM" id="SSF56112">
    <property type="entry name" value="Protein kinase-like (PK-like)"/>
    <property type="match status" value="1"/>
</dbReference>
<sequence length="325" mass="35600">MRCSASQSDAFAAMTRARSGARHGGVPVLPDSARGGNTALYRHPEYPLWLHDDDELGELLGSPVTERVVIHEWPLSCVQRVRTAGGVRCIYKAQAPPTVEPDFYARARSELLVPARIAEALDHPPALILEELDAPRLSDLRLEEPALAAIAAELPLRIAAIGGSPPVMADLSTEARWTAYMDLVWEDLRALIGEGGFRRTDLALVDDLARWSESPSVREAFEGQTGLVHADLKAENVLVTPDGCRVLDWQRPILGPSALDTATLLISLGIDPARHVPGGIVQLYHFLHIAWYAQAARRWFPQGKPWFDGLIRSIGEEIAGIRGRA</sequence>
<dbReference type="Pfam" id="PF01636">
    <property type="entry name" value="APH"/>
    <property type="match status" value="1"/>
</dbReference>